<evidence type="ECO:0000259" key="1">
    <source>
        <dbReference type="PROSITE" id="PS51335"/>
    </source>
</evidence>
<dbReference type="GO" id="GO:0016020">
    <property type="term" value="C:membrane"/>
    <property type="evidence" value="ECO:0007669"/>
    <property type="project" value="TreeGrafter"/>
</dbReference>
<dbReference type="AlphaFoldDB" id="A0A6P8QG73"/>
<dbReference type="PANTHER" id="PTHR12771:SF47">
    <property type="entry name" value="ELMO DOMAIN-CONTAINING PROTEIN 2"/>
    <property type="match status" value="1"/>
</dbReference>
<dbReference type="CTD" id="255520"/>
<feature type="domain" description="ELMO" evidence="1">
    <location>
        <begin position="98"/>
        <end position="254"/>
    </location>
</feature>
<protein>
    <submittedName>
        <fullName evidence="3">ELMO domain-containing protein 2 isoform X3</fullName>
    </submittedName>
</protein>
<name>A0A6P8QG73_GEOSA</name>
<dbReference type="RefSeq" id="XP_033795619.1">
    <property type="nucleotide sequence ID" value="XM_033939728.1"/>
</dbReference>
<dbReference type="Pfam" id="PF04727">
    <property type="entry name" value="ELMO_CED12"/>
    <property type="match status" value="1"/>
</dbReference>
<sequence length="269" mass="31531">MLDSVSQVGIIGSNEATNEEYALKCSKSKVLRRAINVDVDDLDKCLMDIMKVKKIHVQKDPRFKLSLRVCVLQISGYKQLYLCVENLRKQPYDSNNEDHEEQLTELWNLLMPNQALKSRITKQWGDIGFQGDDPKTDFRGMGMLGLVNLVYFSKHYTEESRQILSRSNHPKMGFSYAIVGINLTEMAYSLLRSDALKSHLYNLIPGVPQLEHFHQFYCYLMYEFDKFWFQEEPESIMLFNQYREKFQNRIKGLLINQNVMFTLRKANSL</sequence>
<reference evidence="3" key="1">
    <citation type="submission" date="2025-08" db="UniProtKB">
        <authorList>
            <consortium name="RefSeq"/>
        </authorList>
    </citation>
    <scope>IDENTIFICATION</scope>
</reference>
<dbReference type="InterPro" id="IPR006816">
    <property type="entry name" value="ELMO_dom"/>
</dbReference>
<dbReference type="GO" id="GO:0005096">
    <property type="term" value="F:GTPase activator activity"/>
    <property type="evidence" value="ECO:0007669"/>
    <property type="project" value="TreeGrafter"/>
</dbReference>
<proteinExistence type="predicted"/>
<keyword evidence="2" id="KW-1185">Reference proteome</keyword>
<dbReference type="InterPro" id="IPR050868">
    <property type="entry name" value="ELMO_domain-containing"/>
</dbReference>
<dbReference type="PANTHER" id="PTHR12771">
    <property type="entry name" value="ENGULFMENT AND CELL MOTILITY"/>
    <property type="match status" value="1"/>
</dbReference>
<evidence type="ECO:0000313" key="3">
    <source>
        <dbReference type="RefSeq" id="XP_033795619.1"/>
    </source>
</evidence>
<gene>
    <name evidence="3" type="primary">ELMOD2</name>
</gene>
<dbReference type="GeneID" id="117358130"/>
<evidence type="ECO:0000313" key="2">
    <source>
        <dbReference type="Proteomes" id="UP000515159"/>
    </source>
</evidence>
<dbReference type="PROSITE" id="PS51335">
    <property type="entry name" value="ELMO"/>
    <property type="match status" value="1"/>
</dbReference>
<organism evidence="2 3">
    <name type="scientific">Geotrypetes seraphini</name>
    <name type="common">Gaboon caecilian</name>
    <name type="synonym">Caecilia seraphini</name>
    <dbReference type="NCBI Taxonomy" id="260995"/>
    <lineage>
        <taxon>Eukaryota</taxon>
        <taxon>Metazoa</taxon>
        <taxon>Chordata</taxon>
        <taxon>Craniata</taxon>
        <taxon>Vertebrata</taxon>
        <taxon>Euteleostomi</taxon>
        <taxon>Amphibia</taxon>
        <taxon>Gymnophiona</taxon>
        <taxon>Geotrypetes</taxon>
    </lineage>
</organism>
<accession>A0A6P8QG73</accession>
<dbReference type="Proteomes" id="UP000515159">
    <property type="component" value="Chromosome 1"/>
</dbReference>